<comment type="caution">
    <text evidence="3">The sequence shown here is derived from an EMBL/GenBank/DDBJ whole genome shotgun (WGS) entry which is preliminary data.</text>
</comment>
<organism evidence="3 4">
    <name type="scientific">Nonomuraea purpurea</name>
    <dbReference type="NCBI Taxonomy" id="1849276"/>
    <lineage>
        <taxon>Bacteria</taxon>
        <taxon>Bacillati</taxon>
        <taxon>Actinomycetota</taxon>
        <taxon>Actinomycetes</taxon>
        <taxon>Streptosporangiales</taxon>
        <taxon>Streptosporangiaceae</taxon>
        <taxon>Nonomuraea</taxon>
    </lineage>
</organism>
<reference evidence="4" key="1">
    <citation type="journal article" date="2019" name="Int. J. Syst. Evol. Microbiol.">
        <title>The Global Catalogue of Microorganisms (GCM) 10K type strain sequencing project: providing services to taxonomists for standard genome sequencing and annotation.</title>
        <authorList>
            <consortium name="The Broad Institute Genomics Platform"/>
            <consortium name="The Broad Institute Genome Sequencing Center for Infectious Disease"/>
            <person name="Wu L."/>
            <person name="Ma J."/>
        </authorList>
    </citation>
    <scope>NUCLEOTIDE SEQUENCE [LARGE SCALE GENOMIC DNA]</scope>
    <source>
        <strain evidence="4">TBRC 1276</strain>
    </source>
</reference>
<keyword evidence="2" id="KW-0812">Transmembrane</keyword>
<dbReference type="EMBL" id="JBHSBI010000018">
    <property type="protein sequence ID" value="MFC4011863.1"/>
    <property type="molecule type" value="Genomic_DNA"/>
</dbReference>
<feature type="transmembrane region" description="Helical" evidence="2">
    <location>
        <begin position="21"/>
        <end position="40"/>
    </location>
</feature>
<dbReference type="Proteomes" id="UP001595851">
    <property type="component" value="Unassembled WGS sequence"/>
</dbReference>
<evidence type="ECO:0000256" key="1">
    <source>
        <dbReference type="SAM" id="MobiDB-lite"/>
    </source>
</evidence>
<feature type="region of interest" description="Disordered" evidence="1">
    <location>
        <begin position="38"/>
        <end position="103"/>
    </location>
</feature>
<keyword evidence="2" id="KW-1133">Transmembrane helix</keyword>
<name>A0ABV8GDI0_9ACTN</name>
<keyword evidence="4" id="KW-1185">Reference proteome</keyword>
<evidence type="ECO:0000313" key="4">
    <source>
        <dbReference type="Proteomes" id="UP001595851"/>
    </source>
</evidence>
<evidence type="ECO:0000313" key="3">
    <source>
        <dbReference type="EMBL" id="MFC4011863.1"/>
    </source>
</evidence>
<protein>
    <recommendedName>
        <fullName evidence="5">MucR family transcriptional regulator</fullName>
    </recommendedName>
</protein>
<feature type="compositionally biased region" description="Low complexity" evidence="1">
    <location>
        <begin position="38"/>
        <end position="59"/>
    </location>
</feature>
<proteinExistence type="predicted"/>
<accession>A0ABV8GDI0</accession>
<dbReference type="RefSeq" id="WP_379531793.1">
    <property type="nucleotide sequence ID" value="NZ_JBHSBI010000018.1"/>
</dbReference>
<evidence type="ECO:0008006" key="5">
    <source>
        <dbReference type="Google" id="ProtNLM"/>
    </source>
</evidence>
<sequence length="228" mass="23797">MDPDTMRGDGADVYWRRRMSVLVGVLVVVAVVAWACSSGGSGPERSSSAQSSPGAKSSATPAPDPLLAGLRTLAMGTASPSPTPTAPKPSPTVRPKRPGDPCAAEDLVLSMQGGREQIYTGSARPSFIATLVNIGPVMCTADVGPRALEIRITSGADRIWSTADCVSGAGSEVRQLPRGVPYVRSLEWDRRRSSVDCRATPAAALPGTYVATVRMGGLRAPKGVFHLR</sequence>
<feature type="compositionally biased region" description="Pro residues" evidence="1">
    <location>
        <begin position="81"/>
        <end position="92"/>
    </location>
</feature>
<keyword evidence="2" id="KW-0472">Membrane</keyword>
<gene>
    <name evidence="3" type="ORF">ACFOY2_31850</name>
</gene>
<evidence type="ECO:0000256" key="2">
    <source>
        <dbReference type="SAM" id="Phobius"/>
    </source>
</evidence>